<evidence type="ECO:0000313" key="1">
    <source>
        <dbReference type="Ensembl" id="ENSPTXP00000022318.1"/>
    </source>
</evidence>
<reference evidence="1" key="2">
    <citation type="submission" date="2025-09" db="UniProtKB">
        <authorList>
            <consortium name="Ensembl"/>
        </authorList>
    </citation>
    <scope>IDENTIFICATION</scope>
</reference>
<reference evidence="1" key="1">
    <citation type="submission" date="2025-08" db="UniProtKB">
        <authorList>
            <consortium name="Ensembl"/>
        </authorList>
    </citation>
    <scope>IDENTIFICATION</scope>
</reference>
<accession>A0A670ZHP3</accession>
<dbReference type="Ensembl" id="ENSPTXT00000022999.1">
    <property type="protein sequence ID" value="ENSPTXP00000022318.1"/>
    <property type="gene ID" value="ENSPTXG00000015438.1"/>
</dbReference>
<sequence>MSLCETCHTFAAFLVCSQKQKKKEEERSKFPPSTLSPLPSLPHVVHNASDTSLVFPWAMWVVQPCVPAQSGLIALGVTFFCGPPKFSLKMLEDL</sequence>
<keyword evidence="2" id="KW-1185">Reference proteome</keyword>
<proteinExistence type="predicted"/>
<dbReference type="Proteomes" id="UP000472273">
    <property type="component" value="Unplaced"/>
</dbReference>
<name>A0A670ZHP3_PSETE</name>
<evidence type="ECO:0000313" key="2">
    <source>
        <dbReference type="Proteomes" id="UP000472273"/>
    </source>
</evidence>
<protein>
    <submittedName>
        <fullName evidence="1">Uncharacterized protein</fullName>
    </submittedName>
</protein>
<organism evidence="1 2">
    <name type="scientific">Pseudonaja textilis</name>
    <name type="common">Eastern brown snake</name>
    <dbReference type="NCBI Taxonomy" id="8673"/>
    <lineage>
        <taxon>Eukaryota</taxon>
        <taxon>Metazoa</taxon>
        <taxon>Chordata</taxon>
        <taxon>Craniata</taxon>
        <taxon>Vertebrata</taxon>
        <taxon>Euteleostomi</taxon>
        <taxon>Lepidosauria</taxon>
        <taxon>Squamata</taxon>
        <taxon>Bifurcata</taxon>
        <taxon>Unidentata</taxon>
        <taxon>Episquamata</taxon>
        <taxon>Toxicofera</taxon>
        <taxon>Serpentes</taxon>
        <taxon>Colubroidea</taxon>
        <taxon>Elapidae</taxon>
        <taxon>Hydrophiinae</taxon>
        <taxon>Pseudonaja</taxon>
    </lineage>
</organism>
<dbReference type="AlphaFoldDB" id="A0A670ZHP3"/>